<dbReference type="Proteomes" id="UP001283361">
    <property type="component" value="Unassembled WGS sequence"/>
</dbReference>
<name>A0AAE0ZNA4_9GAST</name>
<protein>
    <submittedName>
        <fullName evidence="2">Uncharacterized protein</fullName>
    </submittedName>
</protein>
<evidence type="ECO:0000313" key="2">
    <source>
        <dbReference type="EMBL" id="KAK3772327.1"/>
    </source>
</evidence>
<reference evidence="2" key="1">
    <citation type="journal article" date="2023" name="G3 (Bethesda)">
        <title>A reference genome for the long-term kleptoplast-retaining sea slug Elysia crispata morphotype clarki.</title>
        <authorList>
            <person name="Eastman K.E."/>
            <person name="Pendleton A.L."/>
            <person name="Shaikh M.A."/>
            <person name="Suttiyut T."/>
            <person name="Ogas R."/>
            <person name="Tomko P."/>
            <person name="Gavelis G."/>
            <person name="Widhalm J.R."/>
            <person name="Wisecaver J.H."/>
        </authorList>
    </citation>
    <scope>NUCLEOTIDE SEQUENCE</scope>
    <source>
        <strain evidence="2">ECLA1</strain>
    </source>
</reference>
<keyword evidence="3" id="KW-1185">Reference proteome</keyword>
<evidence type="ECO:0000256" key="1">
    <source>
        <dbReference type="SAM" id="MobiDB-lite"/>
    </source>
</evidence>
<sequence length="107" mass="11989">MSNPSVDLISGTTYQAEYLVLDVICRGHVAVSLHKFEIRNVASGKSNIFALNLHAQVWAEARADLKDPHQPTRGTLILNQPNRKPKKKIPEGTSLCRELLPFVYHVD</sequence>
<dbReference type="AlphaFoldDB" id="A0AAE0ZNA4"/>
<evidence type="ECO:0000313" key="3">
    <source>
        <dbReference type="Proteomes" id="UP001283361"/>
    </source>
</evidence>
<gene>
    <name evidence="2" type="ORF">RRG08_010835</name>
</gene>
<organism evidence="2 3">
    <name type="scientific">Elysia crispata</name>
    <name type="common">lettuce slug</name>
    <dbReference type="NCBI Taxonomy" id="231223"/>
    <lineage>
        <taxon>Eukaryota</taxon>
        <taxon>Metazoa</taxon>
        <taxon>Spiralia</taxon>
        <taxon>Lophotrochozoa</taxon>
        <taxon>Mollusca</taxon>
        <taxon>Gastropoda</taxon>
        <taxon>Heterobranchia</taxon>
        <taxon>Euthyneura</taxon>
        <taxon>Panpulmonata</taxon>
        <taxon>Sacoglossa</taxon>
        <taxon>Placobranchoidea</taxon>
        <taxon>Plakobranchidae</taxon>
        <taxon>Elysia</taxon>
    </lineage>
</organism>
<accession>A0AAE0ZNA4</accession>
<proteinExistence type="predicted"/>
<dbReference type="EMBL" id="JAWDGP010003634">
    <property type="protein sequence ID" value="KAK3772327.1"/>
    <property type="molecule type" value="Genomic_DNA"/>
</dbReference>
<feature type="region of interest" description="Disordered" evidence="1">
    <location>
        <begin position="69"/>
        <end position="90"/>
    </location>
</feature>
<comment type="caution">
    <text evidence="2">The sequence shown here is derived from an EMBL/GenBank/DDBJ whole genome shotgun (WGS) entry which is preliminary data.</text>
</comment>